<dbReference type="PANTHER" id="PTHR22602">
    <property type="entry name" value="TRANSFERASE CAF17, MITOCHONDRIAL-RELATED"/>
    <property type="match status" value="1"/>
</dbReference>
<dbReference type="EMBL" id="CP008849">
    <property type="protein sequence ID" value="AIF99470.1"/>
    <property type="molecule type" value="Genomic_DNA"/>
</dbReference>
<dbReference type="SUPFAM" id="SSF103025">
    <property type="entry name" value="Folate-binding domain"/>
    <property type="match status" value="1"/>
</dbReference>
<dbReference type="InterPro" id="IPR017703">
    <property type="entry name" value="YgfZ/GCV_T_CS"/>
</dbReference>
<reference evidence="2 3" key="1">
    <citation type="submission" date="2014-06" db="EMBL/GenBank/DDBJ databases">
        <title>Genomes of Alteromonas australica, a world apart.</title>
        <authorList>
            <person name="Gonzaga A."/>
            <person name="Lopez-Perez M."/>
            <person name="Rodriguez-Valera F."/>
        </authorList>
    </citation>
    <scope>NUCLEOTIDE SEQUENCE [LARGE SCALE GENOMIC DNA]</scope>
    <source>
        <strain evidence="2 3">H 17</strain>
    </source>
</reference>
<evidence type="ECO:0000313" key="2">
    <source>
        <dbReference type="EMBL" id="AIF99470.1"/>
    </source>
</evidence>
<sequence>MTALSTLSALPSSYAVRLTNQMLISATGEQTDSYLHGQLTVNINDLDKHQVRICAHCDNKGKTWSVPYVARFNDGVVLISNKDAGTHSLAQLNKYGVFSKVDIVDASEAYHHYFISDALANSLCKSFFDSLPDSPMSSASSANGLLFKTPYTQAGFYALITAEHAEAWEEKMAEAVEAIYGQAVFDAILIDNLIPTLSESGVNEYIPQMLNVQAVEGIDFDKGCYMGQEVVARTRFLGKNKRAAYSFTLNHATSVAPGETLEKQLGENWRRAGNIIATAKLQAETWLMAVLSNDTKETDCHRLAENPDITCYPNTQPYNIEQNPSNIIKKRK</sequence>
<dbReference type="Gene3D" id="3.30.70.1630">
    <property type="match status" value="1"/>
</dbReference>
<dbReference type="InterPro" id="IPR029043">
    <property type="entry name" value="GcvT/YgfZ_C"/>
</dbReference>
<dbReference type="GO" id="GO:0016226">
    <property type="term" value="P:iron-sulfur cluster assembly"/>
    <property type="evidence" value="ECO:0007669"/>
    <property type="project" value="TreeGrafter"/>
</dbReference>
<dbReference type="Gene3D" id="3.30.70.1400">
    <property type="entry name" value="Aminomethyltransferase beta-barrel domains"/>
    <property type="match status" value="1"/>
</dbReference>
<dbReference type="RefSeq" id="WP_044057563.1">
    <property type="nucleotide sequence ID" value="NZ_CBCSKJ010000002.1"/>
</dbReference>
<dbReference type="PANTHER" id="PTHR22602:SF0">
    <property type="entry name" value="TRANSFERASE CAF17, MITOCHONDRIAL-RELATED"/>
    <property type="match status" value="1"/>
</dbReference>
<protein>
    <submittedName>
        <fullName evidence="2">Glycine cleavage system protein T</fullName>
    </submittedName>
</protein>
<keyword evidence="3" id="KW-1185">Reference proteome</keyword>
<proteinExistence type="predicted"/>
<dbReference type="eggNOG" id="COG0354">
    <property type="taxonomic scope" value="Bacteria"/>
</dbReference>
<dbReference type="InterPro" id="IPR045179">
    <property type="entry name" value="YgfZ/GcvT"/>
</dbReference>
<dbReference type="KEGG" id="aal:EP13_12680"/>
<dbReference type="AlphaFoldDB" id="A0A075P399"/>
<organism evidence="2 3">
    <name type="scientific">Alteromonas australica</name>
    <dbReference type="NCBI Taxonomy" id="589873"/>
    <lineage>
        <taxon>Bacteria</taxon>
        <taxon>Pseudomonadati</taxon>
        <taxon>Pseudomonadota</taxon>
        <taxon>Gammaproteobacteria</taxon>
        <taxon>Alteromonadales</taxon>
        <taxon>Alteromonadaceae</taxon>
        <taxon>Alteromonas/Salinimonas group</taxon>
        <taxon>Alteromonas</taxon>
    </lineage>
</organism>
<dbReference type="Pfam" id="PF21130">
    <property type="entry name" value="YgfZ_barrel"/>
    <property type="match status" value="1"/>
</dbReference>
<name>A0A075P399_9ALTE</name>
<dbReference type="Gene3D" id="2.40.30.160">
    <property type="match status" value="1"/>
</dbReference>
<evidence type="ECO:0000313" key="3">
    <source>
        <dbReference type="Proteomes" id="UP000056090"/>
    </source>
</evidence>
<accession>A0A075P399</accession>
<dbReference type="GeneID" id="78255758"/>
<dbReference type="SUPFAM" id="SSF101790">
    <property type="entry name" value="Aminomethyltransferase beta-barrel domain"/>
    <property type="match status" value="1"/>
</dbReference>
<dbReference type="InterPro" id="IPR048451">
    <property type="entry name" value="YgfZ_barrel"/>
</dbReference>
<feature type="domain" description="tRNA-modifying protein YgfZ-like beta-barrel" evidence="1">
    <location>
        <begin position="240"/>
        <end position="305"/>
    </location>
</feature>
<evidence type="ECO:0000259" key="1">
    <source>
        <dbReference type="Pfam" id="PF21130"/>
    </source>
</evidence>
<dbReference type="Proteomes" id="UP000056090">
    <property type="component" value="Chromosome"/>
</dbReference>
<gene>
    <name evidence="2" type="ORF">EP13_12680</name>
</gene>
<dbReference type="NCBIfam" id="TIGR03317">
    <property type="entry name" value="ygfZ_signature"/>
    <property type="match status" value="1"/>
</dbReference>